<protein>
    <recommendedName>
        <fullName evidence="2">Membrane protein insertion efficiency factor YidD</fullName>
    </recommendedName>
</protein>
<proteinExistence type="predicted"/>
<dbReference type="Pfam" id="PF01809">
    <property type="entry name" value="YidD"/>
    <property type="match status" value="1"/>
</dbReference>
<dbReference type="EMBL" id="UINC01046060">
    <property type="protein sequence ID" value="SVB53590.1"/>
    <property type="molecule type" value="Genomic_DNA"/>
</dbReference>
<name>A0A382ES75_9ZZZZ</name>
<evidence type="ECO:0000313" key="1">
    <source>
        <dbReference type="EMBL" id="SVB53590.1"/>
    </source>
</evidence>
<dbReference type="PANTHER" id="PTHR33383">
    <property type="entry name" value="MEMBRANE PROTEIN INSERTION EFFICIENCY FACTOR-RELATED"/>
    <property type="match status" value="1"/>
</dbReference>
<organism evidence="1">
    <name type="scientific">marine metagenome</name>
    <dbReference type="NCBI Taxonomy" id="408172"/>
    <lineage>
        <taxon>unclassified sequences</taxon>
        <taxon>metagenomes</taxon>
        <taxon>ecological metagenomes</taxon>
    </lineage>
</organism>
<dbReference type="NCBIfam" id="TIGR00278">
    <property type="entry name" value="membrane protein insertion efficiency factor YidD"/>
    <property type="match status" value="1"/>
</dbReference>
<feature type="non-terminal residue" evidence="1">
    <location>
        <position position="180"/>
    </location>
</feature>
<sequence length="180" mass="20120">MRWIIFIIFLSCLAGQSKYPADTLLASQKVSLISKIGVLPIAAWQRISYNTSIFNCQFYPSCSNYGAEAMRQFGLIRGSAMASERIVRCNPFAFHYHLDMKRPFHASDGRLIDTVHQSEIVESDKSPLLAATMSAVLPGSGRMYAGRFLDGLMGLWTFYIVGNAAYKSIKYKRTIAGPLF</sequence>
<accession>A0A382ES75</accession>
<dbReference type="AlphaFoldDB" id="A0A382ES75"/>
<reference evidence="1" key="1">
    <citation type="submission" date="2018-05" db="EMBL/GenBank/DDBJ databases">
        <authorList>
            <person name="Lanie J.A."/>
            <person name="Ng W.-L."/>
            <person name="Kazmierczak K.M."/>
            <person name="Andrzejewski T.M."/>
            <person name="Davidsen T.M."/>
            <person name="Wayne K.J."/>
            <person name="Tettelin H."/>
            <person name="Glass J.I."/>
            <person name="Rusch D."/>
            <person name="Podicherti R."/>
            <person name="Tsui H.-C.T."/>
            <person name="Winkler M.E."/>
        </authorList>
    </citation>
    <scope>NUCLEOTIDE SEQUENCE</scope>
</reference>
<gene>
    <name evidence="1" type="ORF">METZ01_LOCUS206444</name>
</gene>
<dbReference type="InterPro" id="IPR002696">
    <property type="entry name" value="Membr_insert_effic_factor_YidD"/>
</dbReference>
<dbReference type="PANTHER" id="PTHR33383:SF1">
    <property type="entry name" value="MEMBRANE PROTEIN INSERTION EFFICIENCY FACTOR-RELATED"/>
    <property type="match status" value="1"/>
</dbReference>
<dbReference type="SMART" id="SM01234">
    <property type="entry name" value="Haemolytic"/>
    <property type="match status" value="1"/>
</dbReference>
<evidence type="ECO:0008006" key="2">
    <source>
        <dbReference type="Google" id="ProtNLM"/>
    </source>
</evidence>